<keyword evidence="4" id="KW-1185">Reference proteome</keyword>
<keyword evidence="2" id="KW-0732">Signal</keyword>
<evidence type="ECO:0000313" key="4">
    <source>
        <dbReference type="Proteomes" id="UP001151760"/>
    </source>
</evidence>
<proteinExistence type="predicted"/>
<organism evidence="3 4">
    <name type="scientific">Tanacetum coccineum</name>
    <dbReference type="NCBI Taxonomy" id="301880"/>
    <lineage>
        <taxon>Eukaryota</taxon>
        <taxon>Viridiplantae</taxon>
        <taxon>Streptophyta</taxon>
        <taxon>Embryophyta</taxon>
        <taxon>Tracheophyta</taxon>
        <taxon>Spermatophyta</taxon>
        <taxon>Magnoliopsida</taxon>
        <taxon>eudicotyledons</taxon>
        <taxon>Gunneridae</taxon>
        <taxon>Pentapetalae</taxon>
        <taxon>asterids</taxon>
        <taxon>campanulids</taxon>
        <taxon>Asterales</taxon>
        <taxon>Asteraceae</taxon>
        <taxon>Asteroideae</taxon>
        <taxon>Anthemideae</taxon>
        <taxon>Anthemidinae</taxon>
        <taxon>Tanacetum</taxon>
    </lineage>
</organism>
<feature type="region of interest" description="Disordered" evidence="1">
    <location>
        <begin position="16"/>
        <end position="131"/>
    </location>
</feature>
<protein>
    <submittedName>
        <fullName evidence="3">Uncharacterized protein</fullName>
    </submittedName>
</protein>
<dbReference type="EMBL" id="BQNB010009876">
    <property type="protein sequence ID" value="GJS69651.1"/>
    <property type="molecule type" value="Genomic_DNA"/>
</dbReference>
<reference evidence="3" key="2">
    <citation type="submission" date="2022-01" db="EMBL/GenBank/DDBJ databases">
        <authorList>
            <person name="Yamashiro T."/>
            <person name="Shiraishi A."/>
            <person name="Satake H."/>
            <person name="Nakayama K."/>
        </authorList>
    </citation>
    <scope>NUCLEOTIDE SEQUENCE</scope>
</reference>
<gene>
    <name evidence="3" type="ORF">Tco_0702492</name>
</gene>
<reference evidence="3" key="1">
    <citation type="journal article" date="2022" name="Int. J. Mol. Sci.">
        <title>Draft Genome of Tanacetum Coccineum: Genomic Comparison of Closely Related Tanacetum-Family Plants.</title>
        <authorList>
            <person name="Yamashiro T."/>
            <person name="Shiraishi A."/>
            <person name="Nakayama K."/>
            <person name="Satake H."/>
        </authorList>
    </citation>
    <scope>NUCLEOTIDE SEQUENCE</scope>
</reference>
<evidence type="ECO:0000256" key="2">
    <source>
        <dbReference type="SAM" id="SignalP"/>
    </source>
</evidence>
<comment type="caution">
    <text evidence="3">The sequence shown here is derived from an EMBL/GenBank/DDBJ whole genome shotgun (WGS) entry which is preliminary data.</text>
</comment>
<feature type="chain" id="PRO_5046693334" evidence="2">
    <location>
        <begin position="19"/>
        <end position="225"/>
    </location>
</feature>
<sequence length="225" mass="24209">MGILCLCWHLCFTPSASTSYSRESSGKLDLQFPPDVPETVTETVHSHEQVSTPLRPAPTNTNAQQNEQGPSSDPNFETPSTQAHDSIPDPVPSTNVEDESLGGTFFATPPKVHPAATHLSESDDEEAEEHDVDPLIKLAKAAASAADTSPIPANDNQTANIPPGASTHTTAFGSDTDVPTGPTFEFSADPFNKGKSPMVEEDPPIKQRSFRQFGRGTEWCKLQRN</sequence>
<name>A0ABQ4XWZ2_9ASTR</name>
<accession>A0ABQ4XWZ2</accession>
<feature type="region of interest" description="Disordered" evidence="1">
    <location>
        <begin position="166"/>
        <end position="206"/>
    </location>
</feature>
<evidence type="ECO:0000313" key="3">
    <source>
        <dbReference type="EMBL" id="GJS69651.1"/>
    </source>
</evidence>
<dbReference type="Proteomes" id="UP001151760">
    <property type="component" value="Unassembled WGS sequence"/>
</dbReference>
<feature type="compositionally biased region" description="Acidic residues" evidence="1">
    <location>
        <begin position="122"/>
        <end position="131"/>
    </location>
</feature>
<evidence type="ECO:0000256" key="1">
    <source>
        <dbReference type="SAM" id="MobiDB-lite"/>
    </source>
</evidence>
<feature type="signal peptide" evidence="2">
    <location>
        <begin position="1"/>
        <end position="18"/>
    </location>
</feature>
<feature type="compositionally biased region" description="Polar residues" evidence="1">
    <location>
        <begin position="58"/>
        <end position="84"/>
    </location>
</feature>